<dbReference type="Gene3D" id="1.10.10.10">
    <property type="entry name" value="Winged helix-like DNA-binding domain superfamily/Winged helix DNA-binding domain"/>
    <property type="match status" value="1"/>
</dbReference>
<dbReference type="Pfam" id="PF04542">
    <property type="entry name" value="Sigma70_r2"/>
    <property type="match status" value="1"/>
</dbReference>
<comment type="similarity">
    <text evidence="1">Belongs to the sigma-70 factor family. ECF subfamily.</text>
</comment>
<dbReference type="InterPro" id="IPR039425">
    <property type="entry name" value="RNA_pol_sigma-70-like"/>
</dbReference>
<proteinExistence type="inferred from homology"/>
<dbReference type="EMBL" id="LGGX01000009">
    <property type="protein sequence ID" value="KUK87018.1"/>
    <property type="molecule type" value="Genomic_DNA"/>
</dbReference>
<gene>
    <name evidence="7" type="ORF">XE03_1107</name>
</gene>
<evidence type="ECO:0000256" key="1">
    <source>
        <dbReference type="ARBA" id="ARBA00010641"/>
    </source>
</evidence>
<dbReference type="InterPro" id="IPR013249">
    <property type="entry name" value="RNA_pol_sigma70_r4_t2"/>
</dbReference>
<feature type="domain" description="RNA polymerase sigma-70 region 2" evidence="5">
    <location>
        <begin position="24"/>
        <end position="89"/>
    </location>
</feature>
<dbReference type="AlphaFoldDB" id="A0A101I1I5"/>
<dbReference type="InterPro" id="IPR014284">
    <property type="entry name" value="RNA_pol_sigma-70_dom"/>
</dbReference>
<dbReference type="InterPro" id="IPR013324">
    <property type="entry name" value="RNA_pol_sigma_r3/r4-like"/>
</dbReference>
<reference evidence="8" key="1">
    <citation type="journal article" date="2015" name="MBio">
        <title>Genome-Resolved Metagenomic Analysis Reveals Roles for Candidate Phyla and Other Microbial Community Members in Biogeochemical Transformations in Oil Reservoirs.</title>
        <authorList>
            <person name="Hu P."/>
            <person name="Tom L."/>
            <person name="Singh A."/>
            <person name="Thomas B.C."/>
            <person name="Baker B.J."/>
            <person name="Piceno Y.M."/>
            <person name="Andersen G.L."/>
            <person name="Banfield J.F."/>
        </authorList>
    </citation>
    <scope>NUCLEOTIDE SEQUENCE [LARGE SCALE GENOMIC DNA]</scope>
</reference>
<dbReference type="SUPFAM" id="SSF88946">
    <property type="entry name" value="Sigma2 domain of RNA polymerase sigma factors"/>
    <property type="match status" value="1"/>
</dbReference>
<evidence type="ECO:0000256" key="2">
    <source>
        <dbReference type="ARBA" id="ARBA00023015"/>
    </source>
</evidence>
<accession>A0A101I1I5</accession>
<dbReference type="PANTHER" id="PTHR43133:SF51">
    <property type="entry name" value="RNA POLYMERASE SIGMA FACTOR"/>
    <property type="match status" value="1"/>
</dbReference>
<dbReference type="Proteomes" id="UP000053467">
    <property type="component" value="Unassembled WGS sequence"/>
</dbReference>
<protein>
    <submittedName>
        <fullName evidence="7">RNA polymerase sigma factor</fullName>
    </submittedName>
</protein>
<dbReference type="GO" id="GO:0016987">
    <property type="term" value="F:sigma factor activity"/>
    <property type="evidence" value="ECO:0007669"/>
    <property type="project" value="UniProtKB-KW"/>
</dbReference>
<sequence>MNLINKELIENFKKGDRKAFSEIFKLYSDNVYNNAIKLGLNHDDALDIVQTTFYKLFKKHYQFKGNSSLLTYIISISLNEIRKKYRKEKIYVDLEDGINLSDEDEKRDKDRKKRLKEVVNRGLKNLPLKYREVIILKDIDGLSIKEISELLKISQGSVKTRVRRGRLMLKDVLKDEI</sequence>
<dbReference type="PANTHER" id="PTHR43133">
    <property type="entry name" value="RNA POLYMERASE ECF-TYPE SIGMA FACTO"/>
    <property type="match status" value="1"/>
</dbReference>
<evidence type="ECO:0000259" key="6">
    <source>
        <dbReference type="Pfam" id="PF08281"/>
    </source>
</evidence>
<comment type="caution">
    <text evidence="7">The sequence shown here is derived from an EMBL/GenBank/DDBJ whole genome shotgun (WGS) entry which is preliminary data.</text>
</comment>
<evidence type="ECO:0000256" key="4">
    <source>
        <dbReference type="ARBA" id="ARBA00023163"/>
    </source>
</evidence>
<organism evidence="7 8">
    <name type="scientific">candidate division TA06 bacterium 34_109</name>
    <dbReference type="NCBI Taxonomy" id="1635277"/>
    <lineage>
        <taxon>Bacteria</taxon>
        <taxon>Bacteria division TA06</taxon>
    </lineage>
</organism>
<dbReference type="NCBIfam" id="TIGR02937">
    <property type="entry name" value="sigma70-ECF"/>
    <property type="match status" value="1"/>
</dbReference>
<dbReference type="GO" id="GO:0003677">
    <property type="term" value="F:DNA binding"/>
    <property type="evidence" value="ECO:0007669"/>
    <property type="project" value="InterPro"/>
</dbReference>
<evidence type="ECO:0000313" key="8">
    <source>
        <dbReference type="Proteomes" id="UP000053467"/>
    </source>
</evidence>
<dbReference type="InterPro" id="IPR007627">
    <property type="entry name" value="RNA_pol_sigma70_r2"/>
</dbReference>
<keyword evidence="2" id="KW-0805">Transcription regulation</keyword>
<evidence type="ECO:0000259" key="5">
    <source>
        <dbReference type="Pfam" id="PF04542"/>
    </source>
</evidence>
<dbReference type="InterPro" id="IPR013325">
    <property type="entry name" value="RNA_pol_sigma_r2"/>
</dbReference>
<evidence type="ECO:0000256" key="3">
    <source>
        <dbReference type="ARBA" id="ARBA00023082"/>
    </source>
</evidence>
<keyword evidence="4" id="KW-0804">Transcription</keyword>
<evidence type="ECO:0000313" key="7">
    <source>
        <dbReference type="EMBL" id="KUK87018.1"/>
    </source>
</evidence>
<keyword evidence="3" id="KW-0731">Sigma factor</keyword>
<dbReference type="Pfam" id="PF08281">
    <property type="entry name" value="Sigma70_r4_2"/>
    <property type="match status" value="1"/>
</dbReference>
<dbReference type="InterPro" id="IPR036388">
    <property type="entry name" value="WH-like_DNA-bd_sf"/>
</dbReference>
<feature type="domain" description="RNA polymerase sigma factor 70 region 4 type 2" evidence="6">
    <location>
        <begin position="123"/>
        <end position="169"/>
    </location>
</feature>
<dbReference type="Gene3D" id="1.10.1740.10">
    <property type="match status" value="1"/>
</dbReference>
<dbReference type="GO" id="GO:0006352">
    <property type="term" value="P:DNA-templated transcription initiation"/>
    <property type="evidence" value="ECO:0007669"/>
    <property type="project" value="InterPro"/>
</dbReference>
<name>A0A101I1I5_UNCT6</name>
<dbReference type="CDD" id="cd06171">
    <property type="entry name" value="Sigma70_r4"/>
    <property type="match status" value="1"/>
</dbReference>
<dbReference type="SUPFAM" id="SSF88659">
    <property type="entry name" value="Sigma3 and sigma4 domains of RNA polymerase sigma factors"/>
    <property type="match status" value="1"/>
</dbReference>